<keyword evidence="6" id="KW-0804">Transcription</keyword>
<reference evidence="10" key="1">
    <citation type="submission" date="2020-06" db="EMBL/GenBank/DDBJ databases">
        <title>Draft genome of Bugula neritina, a colonial animal packing powerful symbionts and potential medicines.</title>
        <authorList>
            <person name="Rayko M."/>
        </authorList>
    </citation>
    <scope>NUCLEOTIDE SEQUENCE [LARGE SCALE GENOMIC DNA]</scope>
    <source>
        <strain evidence="10">Kwan_BN1</strain>
    </source>
</reference>
<dbReference type="InterPro" id="IPR043565">
    <property type="entry name" value="PAX_fam"/>
</dbReference>
<gene>
    <name evidence="10" type="ORF">EB796_002685</name>
</gene>
<dbReference type="SMART" id="SM00351">
    <property type="entry name" value="PAX"/>
    <property type="match status" value="1"/>
</dbReference>
<dbReference type="PRINTS" id="PR00027">
    <property type="entry name" value="PAIREDBOX"/>
</dbReference>
<comment type="caution">
    <text evidence="10">The sequence shown here is derived from an EMBL/GenBank/DDBJ whole genome shotgun (WGS) entry which is preliminary data.</text>
</comment>
<feature type="compositionally biased region" description="Polar residues" evidence="8">
    <location>
        <begin position="246"/>
        <end position="258"/>
    </location>
</feature>
<feature type="region of interest" description="Disordered" evidence="8">
    <location>
        <begin position="370"/>
        <end position="442"/>
    </location>
</feature>
<dbReference type="InterPro" id="IPR036388">
    <property type="entry name" value="WH-like_DNA-bd_sf"/>
</dbReference>
<feature type="compositionally biased region" description="Basic and acidic residues" evidence="8">
    <location>
        <begin position="88"/>
        <end position="99"/>
    </location>
</feature>
<evidence type="ECO:0000256" key="8">
    <source>
        <dbReference type="SAM" id="MobiDB-lite"/>
    </source>
</evidence>
<dbReference type="PANTHER" id="PTHR45636:SF41">
    <property type="entry name" value="PAIRED BOX PROTEIN PAX-6-RELATED"/>
    <property type="match status" value="1"/>
</dbReference>
<sequence length="546" mass="59540">MIVYAEPQQHYADGITMIPETSESEQILIAPAVHYINAETLEITTIAKHEKHDEEMELTPITTMATNTNALSLQNIAVNSRKTGPKASKGELSDKEKGHGGVNQLGGMFVNGRPLPDSVRQRIVELAHQGVRPCDISRQLRVSHGCVSKILGRYFETGSTKPGVIGGSKPKVATPSVVDAIIKYKQENPTMFAWEIRDRLLSESICTQENIPSVSSINRIVRNKAADKINRASPHQQQHSGEDMNRTTPQPQQNLAGGDNLQHQNIISVSQLPGHQYTIGTIISIPGAPAQDDPINATVLDLNNTGPIVSEVADLSMGNRKRQTQYEESRDEKGEEIVNPWPASNKKRVMEGGEGVVSSQPDYHVIQYYPQPQLQPSPGRVTPLPSVEDLSKSVGRVDTSPAHSAHSGYSPIAPERSPANDNNNGEGRATTPNQVRQSSPHDNSAVNELTELKPVISNLPQAYSPHPQQNYAAVSASSTEFTAGTPSLANMVAPLIAPTTQQQPFSEAGEFYPNYQYQYFTSSNGSTYYYQPVSTASSTNFKSEQC</sequence>
<proteinExistence type="predicted"/>
<dbReference type="Proteomes" id="UP000593567">
    <property type="component" value="Unassembled WGS sequence"/>
</dbReference>
<evidence type="ECO:0000259" key="9">
    <source>
        <dbReference type="PROSITE" id="PS51057"/>
    </source>
</evidence>
<evidence type="ECO:0000256" key="1">
    <source>
        <dbReference type="ARBA" id="ARBA00004123"/>
    </source>
</evidence>
<evidence type="ECO:0000256" key="6">
    <source>
        <dbReference type="ARBA" id="ARBA00023163"/>
    </source>
</evidence>
<dbReference type="GO" id="GO:0005634">
    <property type="term" value="C:nucleus"/>
    <property type="evidence" value="ECO:0007669"/>
    <property type="project" value="UniProtKB-SubCell"/>
</dbReference>
<evidence type="ECO:0000256" key="7">
    <source>
        <dbReference type="ARBA" id="ARBA00023242"/>
    </source>
</evidence>
<feature type="region of interest" description="Disordered" evidence="8">
    <location>
        <begin position="80"/>
        <end position="103"/>
    </location>
</feature>
<dbReference type="EMBL" id="VXIV02000317">
    <property type="protein sequence ID" value="KAF6039030.1"/>
    <property type="molecule type" value="Genomic_DNA"/>
</dbReference>
<dbReference type="CDD" id="cd00131">
    <property type="entry name" value="PAX"/>
    <property type="match status" value="1"/>
</dbReference>
<accession>A0A7J7KJZ2</accession>
<evidence type="ECO:0000256" key="2">
    <source>
        <dbReference type="ARBA" id="ARBA00022473"/>
    </source>
</evidence>
<evidence type="ECO:0000256" key="5">
    <source>
        <dbReference type="ARBA" id="ARBA00023125"/>
    </source>
</evidence>
<dbReference type="Pfam" id="PF00292">
    <property type="entry name" value="PAX"/>
    <property type="match status" value="1"/>
</dbReference>
<feature type="compositionally biased region" description="Polar residues" evidence="8">
    <location>
        <begin position="419"/>
        <end position="442"/>
    </location>
</feature>
<dbReference type="FunFam" id="1.10.10.10:FF:000003">
    <property type="entry name" value="Paired box protein Pax-6"/>
    <property type="match status" value="1"/>
</dbReference>
<evidence type="ECO:0000313" key="10">
    <source>
        <dbReference type="EMBL" id="KAF6039030.1"/>
    </source>
</evidence>
<dbReference type="GO" id="GO:0000981">
    <property type="term" value="F:DNA-binding transcription factor activity, RNA polymerase II-specific"/>
    <property type="evidence" value="ECO:0007669"/>
    <property type="project" value="TreeGrafter"/>
</dbReference>
<feature type="domain" description="Paired" evidence="9">
    <location>
        <begin position="98"/>
        <end position="224"/>
    </location>
</feature>
<evidence type="ECO:0000256" key="3">
    <source>
        <dbReference type="ARBA" id="ARBA00022724"/>
    </source>
</evidence>
<evidence type="ECO:0000313" key="11">
    <source>
        <dbReference type="Proteomes" id="UP000593567"/>
    </source>
</evidence>
<dbReference type="InterPro" id="IPR009057">
    <property type="entry name" value="Homeodomain-like_sf"/>
</dbReference>
<keyword evidence="4" id="KW-0805">Transcription regulation</keyword>
<dbReference type="OrthoDB" id="3225452at2759"/>
<protein>
    <recommendedName>
        <fullName evidence="9">Paired domain-containing protein</fullName>
    </recommendedName>
</protein>
<keyword evidence="7" id="KW-0539">Nucleus</keyword>
<dbReference type="FunFam" id="1.10.10.10:FF:000013">
    <property type="entry name" value="Paired box 8 isoform 1"/>
    <property type="match status" value="1"/>
</dbReference>
<dbReference type="InterPro" id="IPR001523">
    <property type="entry name" value="Paired_dom"/>
</dbReference>
<dbReference type="GO" id="GO:0000978">
    <property type="term" value="F:RNA polymerase II cis-regulatory region sequence-specific DNA binding"/>
    <property type="evidence" value="ECO:0007669"/>
    <property type="project" value="TreeGrafter"/>
</dbReference>
<organism evidence="10 11">
    <name type="scientific">Bugula neritina</name>
    <name type="common">Brown bryozoan</name>
    <name type="synonym">Sertularia neritina</name>
    <dbReference type="NCBI Taxonomy" id="10212"/>
    <lineage>
        <taxon>Eukaryota</taxon>
        <taxon>Metazoa</taxon>
        <taxon>Spiralia</taxon>
        <taxon>Lophotrochozoa</taxon>
        <taxon>Bryozoa</taxon>
        <taxon>Gymnolaemata</taxon>
        <taxon>Cheilostomatida</taxon>
        <taxon>Flustrina</taxon>
        <taxon>Buguloidea</taxon>
        <taxon>Bugulidae</taxon>
        <taxon>Bugula</taxon>
    </lineage>
</organism>
<dbReference type="SUPFAM" id="SSF46689">
    <property type="entry name" value="Homeodomain-like"/>
    <property type="match status" value="1"/>
</dbReference>
<keyword evidence="5" id="KW-0238">DNA-binding</keyword>
<dbReference type="PANTHER" id="PTHR45636">
    <property type="entry name" value="PAIRED BOX PROTEIN PAX-6-RELATED-RELATED"/>
    <property type="match status" value="1"/>
</dbReference>
<name>A0A7J7KJZ2_BUGNE</name>
<keyword evidence="3" id="KW-0563">Paired box</keyword>
<feature type="region of interest" description="Disordered" evidence="8">
    <location>
        <begin position="229"/>
        <end position="258"/>
    </location>
</feature>
<dbReference type="PROSITE" id="PS00034">
    <property type="entry name" value="PAIRED_1"/>
    <property type="match status" value="1"/>
</dbReference>
<comment type="subcellular location">
    <subcellularLocation>
        <location evidence="1">Nucleus</location>
    </subcellularLocation>
</comment>
<dbReference type="PROSITE" id="PS51057">
    <property type="entry name" value="PAIRED_2"/>
    <property type="match status" value="1"/>
</dbReference>
<keyword evidence="2" id="KW-0217">Developmental protein</keyword>
<keyword evidence="11" id="KW-1185">Reference proteome</keyword>
<dbReference type="Gene3D" id="1.10.10.10">
    <property type="entry name" value="Winged helix-like DNA-binding domain superfamily/Winged helix DNA-binding domain"/>
    <property type="match status" value="2"/>
</dbReference>
<dbReference type="InterPro" id="IPR043182">
    <property type="entry name" value="PAIRED_DNA-bd_dom"/>
</dbReference>
<dbReference type="AlphaFoldDB" id="A0A7J7KJZ2"/>
<evidence type="ECO:0000256" key="4">
    <source>
        <dbReference type="ARBA" id="ARBA00023015"/>
    </source>
</evidence>